<evidence type="ECO:0000313" key="5">
    <source>
        <dbReference type="EMBL" id="NSL85845.1"/>
    </source>
</evidence>
<protein>
    <submittedName>
        <fullName evidence="5">Ionic transporter y4hA</fullName>
    </submittedName>
</protein>
<accession>A0A3S1CRR3</accession>
<dbReference type="GO" id="GO:0015385">
    <property type="term" value="F:sodium:proton antiporter activity"/>
    <property type="evidence" value="ECO:0007669"/>
    <property type="project" value="TreeGrafter"/>
</dbReference>
<keyword evidence="6" id="KW-1185">Reference proteome</keyword>
<sequence length="359" mass="37697">MKLRLSIPVWLIATPVLAWLSIALISADTGMLSVVLLSVVLIAAVMASVHLAEIIAHKVGEPFGTLILALAVTIIELSLIVSLMSAGGEQSLTLARDTILAANMIILNGLIGLSILMGALKYHEQTITRHSATSALVALISILVLTLVLPNFTTSISGPEYNKAQLTFVAVICIVIYVAFVFVQSVRHRDYFLPAGESNEDHHAEPPSGKTALLSLLLLLACLGAVVLLAKSLSPVIESGVEKIGAPQSLVGVIIAMIILLPEGIAAVQAARKNRLQTSMNLALGSALASTGLTIPAVAAYSMFTGSTVLLGISTASTVLLLLSIFIVMLSLVTGRTNVLYGIVLLMVFATYLFTSIIP</sequence>
<dbReference type="GO" id="GO:0015386">
    <property type="term" value="F:potassium:proton antiporter activity"/>
    <property type="evidence" value="ECO:0007669"/>
    <property type="project" value="TreeGrafter"/>
</dbReference>
<organism evidence="5 6">
    <name type="scientific">Chitinophaga solisilvae</name>
    <dbReference type="NCBI Taxonomy" id="1233460"/>
    <lineage>
        <taxon>Bacteria</taxon>
        <taxon>Pseudomonadati</taxon>
        <taxon>Bacteroidota</taxon>
        <taxon>Chitinophagia</taxon>
        <taxon>Chitinophagales</taxon>
        <taxon>Chitinophagaceae</taxon>
        <taxon>Chitinophaga</taxon>
    </lineage>
</organism>
<name>A0A3S1CRR3_9BACT</name>
<dbReference type="PANTHER" id="PTHR37958">
    <property type="entry name" value="SODIUM-POTASSIUM/PROTON ANTIPORTER CHAA"/>
    <property type="match status" value="1"/>
</dbReference>
<evidence type="ECO:0000313" key="6">
    <source>
        <dbReference type="Proteomes" id="UP000281028"/>
    </source>
</evidence>
<proteinExistence type="predicted"/>
<dbReference type="EMBL" id="RIAR02000001">
    <property type="protein sequence ID" value="NSL85845.1"/>
    <property type="molecule type" value="Genomic_DNA"/>
</dbReference>
<dbReference type="OrthoDB" id="9787814at2"/>
<dbReference type="GO" id="GO:0005886">
    <property type="term" value="C:plasma membrane"/>
    <property type="evidence" value="ECO:0007669"/>
    <property type="project" value="TreeGrafter"/>
</dbReference>
<comment type="subcellular location">
    <subcellularLocation>
        <location evidence="1">Membrane</location>
        <topology evidence="1">Multi-pass membrane protein</topology>
    </subcellularLocation>
</comment>
<dbReference type="InterPro" id="IPR044880">
    <property type="entry name" value="NCX_ion-bd_dom_sf"/>
</dbReference>
<dbReference type="Gene3D" id="1.20.1420.30">
    <property type="entry name" value="NCX, central ion-binding region"/>
    <property type="match status" value="1"/>
</dbReference>
<dbReference type="Proteomes" id="UP000281028">
    <property type="component" value="Unassembled WGS sequence"/>
</dbReference>
<dbReference type="AlphaFoldDB" id="A0A3S1CRR3"/>
<evidence type="ECO:0000256" key="4">
    <source>
        <dbReference type="ARBA" id="ARBA00023136"/>
    </source>
</evidence>
<reference evidence="5" key="1">
    <citation type="submission" date="2020-05" db="EMBL/GenBank/DDBJ databases">
        <title>Chitinophaga laudate sp. nov., isolated from a tropical peat swamp.</title>
        <authorList>
            <person name="Goh C.B.S."/>
            <person name="Lee M.S."/>
            <person name="Parimannan S."/>
            <person name="Pasbakhsh P."/>
            <person name="Yule C.M."/>
            <person name="Rajandas H."/>
            <person name="Loke S."/>
            <person name="Croft L."/>
            <person name="Tan J.B.L."/>
        </authorList>
    </citation>
    <scope>NUCLEOTIDE SEQUENCE</scope>
    <source>
        <strain evidence="5">Mgbs1</strain>
    </source>
</reference>
<dbReference type="InterPro" id="IPR052946">
    <property type="entry name" value="Alkaline_pH_Ca-Antiporter"/>
</dbReference>
<evidence type="ECO:0000256" key="3">
    <source>
        <dbReference type="ARBA" id="ARBA00022989"/>
    </source>
</evidence>
<dbReference type="PANTHER" id="PTHR37958:SF1">
    <property type="entry name" value="SODIUM-POTASSIUM_PROTON ANTIPORTER CHAA"/>
    <property type="match status" value="1"/>
</dbReference>
<gene>
    <name evidence="5" type="ORF">ECE50_003315</name>
</gene>
<dbReference type="Pfam" id="PF01699">
    <property type="entry name" value="Na_Ca_ex"/>
    <property type="match status" value="2"/>
</dbReference>
<evidence type="ECO:0000256" key="2">
    <source>
        <dbReference type="ARBA" id="ARBA00022692"/>
    </source>
</evidence>
<evidence type="ECO:0000256" key="1">
    <source>
        <dbReference type="ARBA" id="ARBA00004141"/>
    </source>
</evidence>
<dbReference type="InterPro" id="IPR004837">
    <property type="entry name" value="NaCa_Exmemb"/>
</dbReference>
<keyword evidence="3" id="KW-1133">Transmembrane helix</keyword>
<keyword evidence="2" id="KW-0812">Transmembrane</keyword>
<keyword evidence="4" id="KW-0472">Membrane</keyword>
<comment type="caution">
    <text evidence="5">The sequence shown here is derived from an EMBL/GenBank/DDBJ whole genome shotgun (WGS) entry which is preliminary data.</text>
</comment>